<organism evidence="2 3">
    <name type="scientific">Spodoptera litura</name>
    <name type="common">Asian cotton leafworm</name>
    <dbReference type="NCBI Taxonomy" id="69820"/>
    <lineage>
        <taxon>Eukaryota</taxon>
        <taxon>Metazoa</taxon>
        <taxon>Ecdysozoa</taxon>
        <taxon>Arthropoda</taxon>
        <taxon>Hexapoda</taxon>
        <taxon>Insecta</taxon>
        <taxon>Pterygota</taxon>
        <taxon>Neoptera</taxon>
        <taxon>Endopterygota</taxon>
        <taxon>Lepidoptera</taxon>
        <taxon>Glossata</taxon>
        <taxon>Ditrysia</taxon>
        <taxon>Noctuoidea</taxon>
        <taxon>Noctuidae</taxon>
        <taxon>Amphipyrinae</taxon>
        <taxon>Spodoptera</taxon>
    </lineage>
</organism>
<dbReference type="SMART" id="SM00248">
    <property type="entry name" value="ANK"/>
    <property type="match status" value="2"/>
</dbReference>
<sequence>MGSARESQAKPIPMENTNKKSLKTLVISFFTKKKEKPKRKSKHEITEVKVETKEPEPVQKPNIVAAILENFDKLNLEDKKPVKEEKVDKPAEEEDELDNFTFKVIEEPRNERIHSHSSEDSGFSDNKDQETVEKFEKEVKNETNEADELAEDLEKLGIDESKKKKEKRLQTVHLSRAPIRHNKGGYGPVAAPYPPQDESYSKISSINKHTLSGGQVLVNQCQVPDNFSEVKQALETVQKNSQYLQNDRETYLQDVMELIKEDTIVKTIPQVVVTPEYEYQQHTSVDYVKKPSVTNYTEQYAEKTMQHNDLMQLLEENYDMSPQSISNSIDQFGHEQFTDIFNYVQKEYSQTSNDGFVNAEYTYPTPPRSETVPSPMSASPGSFYPTNSEYTLSPERSPIYNCDYEKYQEIPHFEEEKEAIDKKARERTASISSMTMKQFKDMQKEIVHNFSKKDCCEVTRKPCKELFKEHLQRINPAARKNLCMNFAKLDLTEAYNVLEPILKNLSKSSEKEDVEYCLFTMICERMLAQDPALFVGDAGLSILKSAALRCPNRPLLTRYLVECIRKAIKANPSLVANREYIFHEVDALGDNLVIACARAGDSCADVLSELVRPYDGQPPLFRLRHTNADGYTALHVACSQHSAASPRLHTVHVLLVHADFDITEGDLKGGDTALHLAVNSVHCDLQLILMIFKNIDRKEWKNLAHHRNLSGKTPLDLTRTAAKNKSRIEYPQEVLDFLKKCR</sequence>
<dbReference type="InterPro" id="IPR036770">
    <property type="entry name" value="Ankyrin_rpt-contain_sf"/>
</dbReference>
<feature type="compositionally biased region" description="Basic and acidic residues" evidence="1">
    <location>
        <begin position="79"/>
        <end position="90"/>
    </location>
</feature>
<feature type="region of interest" description="Disordered" evidence="1">
    <location>
        <begin position="79"/>
        <end position="148"/>
    </location>
</feature>
<dbReference type="Pfam" id="PF00023">
    <property type="entry name" value="Ank"/>
    <property type="match status" value="1"/>
</dbReference>
<accession>A0A9J7ERG3</accession>
<dbReference type="SUPFAM" id="SSF48403">
    <property type="entry name" value="Ankyrin repeat"/>
    <property type="match status" value="1"/>
</dbReference>
<protein>
    <submittedName>
        <fullName evidence="3">Uncharacterized protein LOC111361345</fullName>
    </submittedName>
</protein>
<evidence type="ECO:0000313" key="3">
    <source>
        <dbReference type="RefSeq" id="XP_022833493.1"/>
    </source>
</evidence>
<reference evidence="3" key="1">
    <citation type="submission" date="2025-08" db="UniProtKB">
        <authorList>
            <consortium name="RefSeq"/>
        </authorList>
    </citation>
    <scope>IDENTIFICATION</scope>
    <source>
        <strain evidence="3">Ishihara</strain>
        <tissue evidence="3">Whole body</tissue>
    </source>
</reference>
<keyword evidence="2" id="KW-1185">Reference proteome</keyword>
<dbReference type="GeneID" id="111361345"/>
<dbReference type="InterPro" id="IPR002110">
    <property type="entry name" value="Ankyrin_rpt"/>
</dbReference>
<proteinExistence type="predicted"/>
<evidence type="ECO:0000313" key="2">
    <source>
        <dbReference type="Proteomes" id="UP000301870"/>
    </source>
</evidence>
<dbReference type="AlphaFoldDB" id="A0A9J7ERG3"/>
<dbReference type="KEGG" id="sliu:111361345"/>
<name>A0A9J7ERG3_SPOLT</name>
<gene>
    <name evidence="3" type="primary">LOC111361345</name>
</gene>
<feature type="compositionally biased region" description="Basic and acidic residues" evidence="1">
    <location>
        <begin position="43"/>
        <end position="56"/>
    </location>
</feature>
<evidence type="ECO:0000256" key="1">
    <source>
        <dbReference type="SAM" id="MobiDB-lite"/>
    </source>
</evidence>
<feature type="region of interest" description="Disordered" evidence="1">
    <location>
        <begin position="34"/>
        <end position="56"/>
    </location>
</feature>
<dbReference type="RefSeq" id="XP_022833493.1">
    <property type="nucleotide sequence ID" value="XM_022977725.1"/>
</dbReference>
<dbReference type="Proteomes" id="UP000301870">
    <property type="component" value="Chromosome 3"/>
</dbReference>
<dbReference type="OrthoDB" id="71307at2759"/>
<feature type="compositionally biased region" description="Basic and acidic residues" evidence="1">
    <location>
        <begin position="104"/>
        <end position="143"/>
    </location>
</feature>
<dbReference type="Gene3D" id="1.25.40.20">
    <property type="entry name" value="Ankyrin repeat-containing domain"/>
    <property type="match status" value="1"/>
</dbReference>